<evidence type="ECO:0000313" key="1">
    <source>
        <dbReference type="EMBL" id="BBZ42588.1"/>
    </source>
</evidence>
<dbReference type="AlphaFoldDB" id="A0A1X1TJS5"/>
<dbReference type="Pfam" id="PF05305">
    <property type="entry name" value="DUF732"/>
    <property type="match status" value="1"/>
</dbReference>
<name>A0A1X1TJS5_9MYCO</name>
<reference evidence="1 2" key="1">
    <citation type="journal article" date="2019" name="Emerg. Microbes Infect.">
        <title>Comprehensive subspecies identification of 175 nontuberculous mycobacteria species based on 7547 genomic profiles.</title>
        <authorList>
            <person name="Matsumoto Y."/>
            <person name="Kinjo T."/>
            <person name="Motooka D."/>
            <person name="Nabeya D."/>
            <person name="Jung N."/>
            <person name="Uechi K."/>
            <person name="Horii T."/>
            <person name="Iida T."/>
            <person name="Fujita J."/>
            <person name="Nakamura S."/>
        </authorList>
    </citation>
    <scope>NUCLEOTIDE SEQUENCE [LARGE SCALE GENOMIC DNA]</scope>
    <source>
        <strain evidence="1 2">JCM 14738</strain>
    </source>
</reference>
<keyword evidence="2" id="KW-1185">Reference proteome</keyword>
<dbReference type="STRING" id="44010.AWC00_06840"/>
<sequence>MYYRVSLAAAAFVAGIMAAAVSLVSAPARADGADDSFLQALDGRGVQYGTMDRAIAVAQNDVCGQLAGNPATSMSDLVTVVASDANLSMADSTFFTGSAIAAYCPQFQSVVTAPPIPAAAPTPVPDGPMNVPIS</sequence>
<organism evidence="1 2">
    <name type="scientific">Mycobacterium conspicuum</name>
    <dbReference type="NCBI Taxonomy" id="44010"/>
    <lineage>
        <taxon>Bacteria</taxon>
        <taxon>Bacillati</taxon>
        <taxon>Actinomycetota</taxon>
        <taxon>Actinomycetes</taxon>
        <taxon>Mycobacteriales</taxon>
        <taxon>Mycobacteriaceae</taxon>
        <taxon>Mycobacterium</taxon>
    </lineage>
</organism>
<dbReference type="OrthoDB" id="4737207at2"/>
<dbReference type="RefSeq" id="WP_085231901.1">
    <property type="nucleotide sequence ID" value="NZ_AP022613.1"/>
</dbReference>
<gene>
    <name evidence="1" type="ORF">MCNS_56510</name>
</gene>
<dbReference type="Proteomes" id="UP000467385">
    <property type="component" value="Chromosome"/>
</dbReference>
<accession>A0A1X1TJS5</accession>
<dbReference type="EMBL" id="AP022613">
    <property type="protein sequence ID" value="BBZ42588.1"/>
    <property type="molecule type" value="Genomic_DNA"/>
</dbReference>
<evidence type="ECO:0000313" key="2">
    <source>
        <dbReference type="Proteomes" id="UP000467385"/>
    </source>
</evidence>
<proteinExistence type="predicted"/>
<protein>
    <submittedName>
        <fullName evidence="1">Uncharacterized protein</fullName>
    </submittedName>
</protein>
<dbReference type="InterPro" id="IPR007969">
    <property type="entry name" value="DUF732"/>
</dbReference>